<dbReference type="EMBL" id="QYCY01000001">
    <property type="protein sequence ID" value="RLV76747.1"/>
    <property type="molecule type" value="Genomic_DNA"/>
</dbReference>
<feature type="region of interest" description="Disordered" evidence="1">
    <location>
        <begin position="359"/>
        <end position="395"/>
    </location>
</feature>
<reference evidence="3 4" key="1">
    <citation type="journal article" date="2018" name="J. Biol. Chem.">
        <title>Discovery of the actinoplanic acid pathway in Streptomyces rapamycinicus reveals a genetically conserved synergism with rapamycin.</title>
        <authorList>
            <person name="Mrak P."/>
            <person name="Krastel P."/>
            <person name="Pivk Lukancic P."/>
            <person name="Tao J."/>
            <person name="Pistorius D."/>
            <person name="Moore C.M."/>
        </authorList>
    </citation>
    <scope>NUCLEOTIDE SEQUENCE [LARGE SCALE GENOMIC DNA]</scope>
    <source>
        <strain evidence="3 4">NRRL 5491</strain>
    </source>
</reference>
<dbReference type="Gene3D" id="3.40.50.1110">
    <property type="entry name" value="SGNH hydrolase"/>
    <property type="match status" value="1"/>
</dbReference>
<feature type="region of interest" description="Disordered" evidence="1">
    <location>
        <begin position="1"/>
        <end position="81"/>
    </location>
</feature>
<feature type="compositionally biased region" description="Basic and acidic residues" evidence="1">
    <location>
        <begin position="17"/>
        <end position="33"/>
    </location>
</feature>
<dbReference type="PANTHER" id="PTHR43784">
    <property type="entry name" value="GDSL-LIKE LIPASE/ACYLHYDROLASE, PUTATIVE (AFU_ORTHOLOGUE AFUA_2G00820)-RELATED"/>
    <property type="match status" value="1"/>
</dbReference>
<dbReference type="CDD" id="cd01832">
    <property type="entry name" value="SGNH_hydrolase_like_1"/>
    <property type="match status" value="1"/>
</dbReference>
<feature type="compositionally biased region" description="Low complexity" evidence="1">
    <location>
        <begin position="48"/>
        <end position="70"/>
    </location>
</feature>
<dbReference type="SUPFAM" id="SSF52266">
    <property type="entry name" value="SGNH hydrolase"/>
    <property type="match status" value="1"/>
</dbReference>
<evidence type="ECO:0000259" key="2">
    <source>
        <dbReference type="Pfam" id="PF13472"/>
    </source>
</evidence>
<evidence type="ECO:0000313" key="4">
    <source>
        <dbReference type="Proteomes" id="UP000281594"/>
    </source>
</evidence>
<accession>A0A3L8RB42</accession>
<dbReference type="AlphaFoldDB" id="A0A3L8RB42"/>
<dbReference type="InterPro" id="IPR036514">
    <property type="entry name" value="SGNH_hydro_sf"/>
</dbReference>
<dbReference type="Proteomes" id="UP000281594">
    <property type="component" value="Unassembled WGS sequence"/>
</dbReference>
<evidence type="ECO:0000313" key="3">
    <source>
        <dbReference type="EMBL" id="RLV76747.1"/>
    </source>
</evidence>
<comment type="caution">
    <text evidence="3">The sequence shown here is derived from an EMBL/GenBank/DDBJ whole genome shotgun (WGS) entry which is preliminary data.</text>
</comment>
<proteinExistence type="predicted"/>
<dbReference type="InterPro" id="IPR053140">
    <property type="entry name" value="GDSL_Rv0518-like"/>
</dbReference>
<name>A0A3L8RB42_STRRN</name>
<feature type="domain" description="SGNH hydrolase-type esterase" evidence="2">
    <location>
        <begin position="88"/>
        <end position="266"/>
    </location>
</feature>
<feature type="compositionally biased region" description="Pro residues" evidence="1">
    <location>
        <begin position="364"/>
        <end position="378"/>
    </location>
</feature>
<sequence length="395" mass="41000">MSAADAHTGGRAGTEPSRTEAVPKDGLRTEAVRTEAVLTETGCAGQDAAAAPHRAGRAPGTTSGDAEATGAGEGAGEGAEPRRLRFAALGDSLTEGLGDPAPGGGWRGWAALLAAAAGPHPDEPVEFVNLSRSGALAADVADEQLPAARRARPHLVSVVVGGNDTLRDSFDIHRVAEALDRTIGALRADGAVVLTACLPDPGRMLGLPSALARPLGRRMRAVNSVVHALSQRHEAVHVELSDHTWVADRRAWSVDRLHPSELGHRLLAREFHGALRARSIATGAPPSLELDGPAPSRAASAWWMATRGTRWIADRCTDLLPGLVALAALEWRHRLKGTGHLLEDRDRRATLAALTAVTRGPAPAHLPHPATAPLPHPSADPVIAGTPPSAATMAG</sequence>
<protein>
    <submittedName>
        <fullName evidence="3">GDSL family lipase</fullName>
    </submittedName>
</protein>
<gene>
    <name evidence="3" type="ORF">D3C57_100220</name>
</gene>
<dbReference type="InterPro" id="IPR013830">
    <property type="entry name" value="SGNH_hydro"/>
</dbReference>
<dbReference type="RefSeq" id="WP_309471229.1">
    <property type="nucleotide sequence ID" value="NZ_QYCY01000001.1"/>
</dbReference>
<dbReference type="PANTHER" id="PTHR43784:SF2">
    <property type="entry name" value="GDSL-LIKE LIPASE_ACYLHYDROLASE, PUTATIVE (AFU_ORTHOLOGUE AFUA_2G00820)-RELATED"/>
    <property type="match status" value="1"/>
</dbReference>
<evidence type="ECO:0000256" key="1">
    <source>
        <dbReference type="SAM" id="MobiDB-lite"/>
    </source>
</evidence>
<dbReference type="Pfam" id="PF13472">
    <property type="entry name" value="Lipase_GDSL_2"/>
    <property type="match status" value="1"/>
</dbReference>
<dbReference type="STRING" id="1343740.M271_43455"/>
<organism evidence="3 4">
    <name type="scientific">Streptomyces rapamycinicus (strain ATCC 29253 / DSM 41530 / NRRL 5491 / AYB-994)</name>
    <name type="common">Streptomyces hygroscopicus (strain ATCC 29253)</name>
    <dbReference type="NCBI Taxonomy" id="1343740"/>
    <lineage>
        <taxon>Bacteria</taxon>
        <taxon>Bacillati</taxon>
        <taxon>Actinomycetota</taxon>
        <taxon>Actinomycetes</taxon>
        <taxon>Kitasatosporales</taxon>
        <taxon>Streptomycetaceae</taxon>
        <taxon>Streptomyces</taxon>
        <taxon>Streptomyces violaceusniger group</taxon>
    </lineage>
</organism>